<evidence type="ECO:0000313" key="2">
    <source>
        <dbReference type="EMBL" id="GAA1430264.1"/>
    </source>
</evidence>
<accession>A0ABN1Z4M8</accession>
<organism evidence="2 3">
    <name type="scientific">Streptomyces thermospinosisporus</name>
    <dbReference type="NCBI Taxonomy" id="161482"/>
    <lineage>
        <taxon>Bacteria</taxon>
        <taxon>Bacillati</taxon>
        <taxon>Actinomycetota</taxon>
        <taxon>Actinomycetes</taxon>
        <taxon>Kitasatosporales</taxon>
        <taxon>Streptomycetaceae</taxon>
        <taxon>Streptomyces</taxon>
    </lineage>
</organism>
<feature type="compositionally biased region" description="Basic residues" evidence="1">
    <location>
        <begin position="36"/>
        <end position="46"/>
    </location>
</feature>
<reference evidence="2 3" key="1">
    <citation type="journal article" date="2019" name="Int. J. Syst. Evol. Microbiol.">
        <title>The Global Catalogue of Microorganisms (GCM) 10K type strain sequencing project: providing services to taxonomists for standard genome sequencing and annotation.</title>
        <authorList>
            <consortium name="The Broad Institute Genomics Platform"/>
            <consortium name="The Broad Institute Genome Sequencing Center for Infectious Disease"/>
            <person name="Wu L."/>
            <person name="Ma J."/>
        </authorList>
    </citation>
    <scope>NUCLEOTIDE SEQUENCE [LARGE SCALE GENOMIC DNA]</scope>
    <source>
        <strain evidence="2 3">JCM 11756</strain>
    </source>
</reference>
<name>A0ABN1Z4M8_9ACTN</name>
<evidence type="ECO:0000256" key="1">
    <source>
        <dbReference type="SAM" id="MobiDB-lite"/>
    </source>
</evidence>
<dbReference type="Proteomes" id="UP001500973">
    <property type="component" value="Unassembled WGS sequence"/>
</dbReference>
<evidence type="ECO:0000313" key="3">
    <source>
        <dbReference type="Proteomes" id="UP001500973"/>
    </source>
</evidence>
<feature type="compositionally biased region" description="Polar residues" evidence="1">
    <location>
        <begin position="54"/>
        <end position="74"/>
    </location>
</feature>
<protein>
    <submittedName>
        <fullName evidence="2">Uncharacterized protein</fullName>
    </submittedName>
</protein>
<comment type="caution">
    <text evidence="2">The sequence shown here is derived from an EMBL/GenBank/DDBJ whole genome shotgun (WGS) entry which is preliminary data.</text>
</comment>
<feature type="compositionally biased region" description="Low complexity" evidence="1">
    <location>
        <begin position="23"/>
        <end position="35"/>
    </location>
</feature>
<dbReference type="EMBL" id="BAAAIZ010000077">
    <property type="protein sequence ID" value="GAA1430264.1"/>
    <property type="molecule type" value="Genomic_DNA"/>
</dbReference>
<sequence length="144" mass="14963">MTSAHDTALAAAGSPPCGRAEARASARPAATAPVPHHSRRPSRIRCSRADRGTAKTSSVTISGCTRLSGPNASASDWKPYATTASPIPHSQRRSRTRCPSSRTRSASESGRAEAAHCCSTPATAKQTPAAREARTAIAMTRAAR</sequence>
<keyword evidence="3" id="KW-1185">Reference proteome</keyword>
<proteinExistence type="predicted"/>
<feature type="compositionally biased region" description="Low complexity" evidence="1">
    <location>
        <begin position="97"/>
        <end position="109"/>
    </location>
</feature>
<feature type="region of interest" description="Disordered" evidence="1">
    <location>
        <begin position="1"/>
        <end position="144"/>
    </location>
</feature>
<feature type="compositionally biased region" description="Low complexity" evidence="1">
    <location>
        <begin position="127"/>
        <end position="144"/>
    </location>
</feature>
<gene>
    <name evidence="2" type="ORF">GCM10009601_47260</name>
</gene>